<comment type="caution">
    <text evidence="1">The sequence shown here is derived from an EMBL/GenBank/DDBJ whole genome shotgun (WGS) entry which is preliminary data.</text>
</comment>
<dbReference type="EMBL" id="BPLR01011609">
    <property type="protein sequence ID" value="GIY47655.1"/>
    <property type="molecule type" value="Genomic_DNA"/>
</dbReference>
<sequence length="170" mass="19845">MSEEKWNGMSLNSVKELPVTVKTLLKELTKRGIRYSYLVSDSHIDWIVRKLEAIKRGSKELTIIVLADFSDFKMVLDGIYEHRKLNSDMTYVIVNDGWEVTNPEMETPQRVRYSIDLQLLLLKRKIGETFSQDLARITANSEEKSAQKWKVGHFQRLLNCFPMLTISFMQ</sequence>
<reference evidence="1 2" key="1">
    <citation type="submission" date="2021-06" db="EMBL/GenBank/DDBJ databases">
        <title>Caerostris extrusa draft genome.</title>
        <authorList>
            <person name="Kono N."/>
            <person name="Arakawa K."/>
        </authorList>
    </citation>
    <scope>NUCLEOTIDE SEQUENCE [LARGE SCALE GENOMIC DNA]</scope>
</reference>
<keyword evidence="1" id="KW-0675">Receptor</keyword>
<evidence type="ECO:0000313" key="2">
    <source>
        <dbReference type="Proteomes" id="UP001054945"/>
    </source>
</evidence>
<organism evidence="1 2">
    <name type="scientific">Caerostris extrusa</name>
    <name type="common">Bark spider</name>
    <name type="synonym">Caerostris bankana</name>
    <dbReference type="NCBI Taxonomy" id="172846"/>
    <lineage>
        <taxon>Eukaryota</taxon>
        <taxon>Metazoa</taxon>
        <taxon>Ecdysozoa</taxon>
        <taxon>Arthropoda</taxon>
        <taxon>Chelicerata</taxon>
        <taxon>Arachnida</taxon>
        <taxon>Araneae</taxon>
        <taxon>Araneomorphae</taxon>
        <taxon>Entelegynae</taxon>
        <taxon>Araneoidea</taxon>
        <taxon>Araneidae</taxon>
        <taxon>Caerostris</taxon>
    </lineage>
</organism>
<dbReference type="AlphaFoldDB" id="A0AAV4TMM5"/>
<keyword evidence="2" id="KW-1185">Reference proteome</keyword>
<proteinExistence type="predicted"/>
<evidence type="ECO:0000313" key="1">
    <source>
        <dbReference type="EMBL" id="GIY47655.1"/>
    </source>
</evidence>
<gene>
    <name evidence="1" type="primary">Grid1_4</name>
    <name evidence="1" type="ORF">CEXT_588691</name>
</gene>
<protein>
    <submittedName>
        <fullName evidence="1">Glutamate receptor ionotropic, delta-1</fullName>
    </submittedName>
</protein>
<accession>A0AAV4TMM5</accession>
<dbReference type="Proteomes" id="UP001054945">
    <property type="component" value="Unassembled WGS sequence"/>
</dbReference>
<name>A0AAV4TMM5_CAEEX</name>